<evidence type="ECO:0000256" key="1">
    <source>
        <dbReference type="SAM" id="MobiDB-lite"/>
    </source>
</evidence>
<evidence type="ECO:0000313" key="2">
    <source>
        <dbReference type="EMBL" id="KAK7020010.1"/>
    </source>
</evidence>
<proteinExistence type="predicted"/>
<feature type="region of interest" description="Disordered" evidence="1">
    <location>
        <begin position="1"/>
        <end position="55"/>
    </location>
</feature>
<protein>
    <recommendedName>
        <fullName evidence="4">F-box domain-containing protein</fullName>
    </recommendedName>
</protein>
<feature type="compositionally biased region" description="Low complexity" evidence="1">
    <location>
        <begin position="23"/>
        <end position="35"/>
    </location>
</feature>
<comment type="caution">
    <text evidence="2">The sequence shown here is derived from an EMBL/GenBank/DDBJ whole genome shotgun (WGS) entry which is preliminary data.</text>
</comment>
<evidence type="ECO:0008006" key="4">
    <source>
        <dbReference type="Google" id="ProtNLM"/>
    </source>
</evidence>
<gene>
    <name evidence="2" type="ORF">R3P38DRAFT_3198555</name>
</gene>
<dbReference type="AlphaFoldDB" id="A0AAW0B1Z6"/>
<feature type="compositionally biased region" description="Basic residues" evidence="1">
    <location>
        <begin position="1"/>
        <end position="15"/>
    </location>
</feature>
<sequence>MSGKKRGRKAKKTKSVSKEHSSSHALDSPSSVSLSLPPPKRVRHETGTVTSPSLDPQPVVPGPFLTVLNIYDLMESILEFNNFRDIWALTQTSKALRYMARAVYRTRIDRQIGMFLYAPALDSRGLDDLMNRFWDLMTLSHSVVHGSLLLYVERCVHVAKAWRPPNLNIAVPCGALIPWMRLLCDLGGGSFLSYRQLDVSAFAGPHIACRWEVEIVPDMYIILTQSQGPNVVEAIIPSPHTANMQLLTREVLVMYYAQKALDDSTLDSWYPPTIQASRDLERRGIRKSVDNSSWLSPCRWSCPVLWRHVSQEKGTLIFQLEDDSSELDPVIVACKLKWRLGDTCYNSECKNYATHYYPFAQWCTALSPPPYYTRGLNVLGSDSLLVIAHPSEDSPYLYVATVQR</sequence>
<reference evidence="2 3" key="1">
    <citation type="journal article" date="2024" name="J Genomics">
        <title>Draft genome sequencing and assembly of Favolaschia claudopus CIRM-BRFM 2984 isolated from oak limbs.</title>
        <authorList>
            <person name="Navarro D."/>
            <person name="Drula E."/>
            <person name="Chaduli D."/>
            <person name="Cazenave R."/>
            <person name="Ahrendt S."/>
            <person name="Wang J."/>
            <person name="Lipzen A."/>
            <person name="Daum C."/>
            <person name="Barry K."/>
            <person name="Grigoriev I.V."/>
            <person name="Favel A."/>
            <person name="Rosso M.N."/>
            <person name="Martin F."/>
        </authorList>
    </citation>
    <scope>NUCLEOTIDE SEQUENCE [LARGE SCALE GENOMIC DNA]</scope>
    <source>
        <strain evidence="2 3">CIRM-BRFM 2984</strain>
    </source>
</reference>
<keyword evidence="3" id="KW-1185">Reference proteome</keyword>
<accession>A0AAW0B1Z6</accession>
<organism evidence="2 3">
    <name type="scientific">Favolaschia claudopus</name>
    <dbReference type="NCBI Taxonomy" id="2862362"/>
    <lineage>
        <taxon>Eukaryota</taxon>
        <taxon>Fungi</taxon>
        <taxon>Dikarya</taxon>
        <taxon>Basidiomycota</taxon>
        <taxon>Agaricomycotina</taxon>
        <taxon>Agaricomycetes</taxon>
        <taxon>Agaricomycetidae</taxon>
        <taxon>Agaricales</taxon>
        <taxon>Marasmiineae</taxon>
        <taxon>Mycenaceae</taxon>
        <taxon>Favolaschia</taxon>
    </lineage>
</organism>
<evidence type="ECO:0000313" key="3">
    <source>
        <dbReference type="Proteomes" id="UP001362999"/>
    </source>
</evidence>
<dbReference type="EMBL" id="JAWWNJ010000042">
    <property type="protein sequence ID" value="KAK7020010.1"/>
    <property type="molecule type" value="Genomic_DNA"/>
</dbReference>
<dbReference type="Proteomes" id="UP001362999">
    <property type="component" value="Unassembled WGS sequence"/>
</dbReference>
<name>A0AAW0B1Z6_9AGAR</name>